<sequence length="166" mass="19274">MAVAGDALKNNITILVPLVLHIWEQLLFFATLVGMKLIKMKIWSYIPDCKLAFEHFCIHTGGRAVLDELEKNLQPSEWHMEPSRMTLYRFGNTSSSSLWYELDYTGTKGRIRNKDRIWQIVFGFGFKFNSVVWRALKTVKPAEEKNPWIDEIENFPITIPRVAAIN</sequence>
<gene>
    <name evidence="3" type="primary">KCS11</name>
    <name evidence="4" type="ORF">KSP39_PZI023532</name>
    <name evidence="3" type="ORF">KSP39_PZI023534</name>
</gene>
<protein>
    <submittedName>
        <fullName evidence="3">3-ketoacyl-CoA synthase 11</fullName>
    </submittedName>
</protein>
<dbReference type="Proteomes" id="UP001418222">
    <property type="component" value="Unassembled WGS sequence"/>
</dbReference>
<dbReference type="PANTHER" id="PTHR31561">
    <property type="entry name" value="3-KETOACYL-COA SYNTHASE"/>
    <property type="match status" value="1"/>
</dbReference>
<dbReference type="EMBL" id="JBBWWQ010000021">
    <property type="protein sequence ID" value="KAK8914284.1"/>
    <property type="molecule type" value="Genomic_DNA"/>
</dbReference>
<keyword evidence="5" id="KW-1185">Reference proteome</keyword>
<evidence type="ECO:0000313" key="5">
    <source>
        <dbReference type="Proteomes" id="UP001418222"/>
    </source>
</evidence>
<dbReference type="GO" id="GO:0016747">
    <property type="term" value="F:acyltransferase activity, transferring groups other than amino-acyl groups"/>
    <property type="evidence" value="ECO:0007669"/>
    <property type="project" value="InterPro"/>
</dbReference>
<evidence type="ECO:0000313" key="4">
    <source>
        <dbReference type="EMBL" id="KAK8914284.1"/>
    </source>
</evidence>
<dbReference type="Gene3D" id="3.40.47.10">
    <property type="match status" value="1"/>
</dbReference>
<organism evidence="3 5">
    <name type="scientific">Platanthera zijinensis</name>
    <dbReference type="NCBI Taxonomy" id="2320716"/>
    <lineage>
        <taxon>Eukaryota</taxon>
        <taxon>Viridiplantae</taxon>
        <taxon>Streptophyta</taxon>
        <taxon>Embryophyta</taxon>
        <taxon>Tracheophyta</taxon>
        <taxon>Spermatophyta</taxon>
        <taxon>Magnoliopsida</taxon>
        <taxon>Liliopsida</taxon>
        <taxon>Asparagales</taxon>
        <taxon>Orchidaceae</taxon>
        <taxon>Orchidoideae</taxon>
        <taxon>Orchideae</taxon>
        <taxon>Orchidinae</taxon>
        <taxon>Platanthera</taxon>
    </lineage>
</organism>
<evidence type="ECO:0000313" key="3">
    <source>
        <dbReference type="EMBL" id="KAK8914282.1"/>
    </source>
</evidence>
<dbReference type="GO" id="GO:0006633">
    <property type="term" value="P:fatty acid biosynthetic process"/>
    <property type="evidence" value="ECO:0007669"/>
    <property type="project" value="InterPro"/>
</dbReference>
<accession>A0AAP0FTR0</accession>
<dbReference type="GO" id="GO:0016020">
    <property type="term" value="C:membrane"/>
    <property type="evidence" value="ECO:0007669"/>
    <property type="project" value="InterPro"/>
</dbReference>
<keyword evidence="1" id="KW-0812">Transmembrane</keyword>
<dbReference type="SUPFAM" id="SSF53901">
    <property type="entry name" value="Thiolase-like"/>
    <property type="match status" value="1"/>
</dbReference>
<name>A0AAP0FTR0_9ASPA</name>
<dbReference type="AlphaFoldDB" id="A0AAP0FTR0"/>
<reference evidence="3" key="2">
    <citation type="submission" date="2024-02" db="EMBL/GenBank/DDBJ databases">
        <authorList>
            <person name="Li M.-H."/>
            <person name="Liu K.-W."/>
            <person name="Li Z."/>
            <person name="Lu H.-C."/>
            <person name="Ye Q.-L."/>
            <person name="Zhang D."/>
            <person name="Wang J.-Y."/>
            <person name="Li Y.-F."/>
            <person name="Zhong Z.-M."/>
            <person name="Liu X."/>
            <person name="Yu X."/>
            <person name="Liu D.-K."/>
            <person name="Tu X.-D."/>
            <person name="Liu B."/>
            <person name="Hao Y."/>
            <person name="Liao X.-Y."/>
            <person name="Jiang Y.-T."/>
            <person name="Sun W.-H."/>
            <person name="Chen J."/>
            <person name="Ai Y."/>
            <person name="Zhai J.-W."/>
            <person name="Wu S.-S."/>
            <person name="Zhou Z."/>
            <person name="Hsiao Y.-Y."/>
            <person name="Wu W.-L."/>
            <person name="Chen Y.-Y."/>
            <person name="Lin Y.-F."/>
            <person name="Hsu J.-L."/>
            <person name="Li C.-Y."/>
            <person name="Wang Z.-W."/>
            <person name="Zhao X."/>
            <person name="Zhong W.-Y."/>
            <person name="Ma X.-K."/>
            <person name="Ma L."/>
            <person name="Huang J."/>
            <person name="Chen G.-Z."/>
            <person name="Huang M.-Z."/>
            <person name="Huang L."/>
            <person name="Peng D.-H."/>
            <person name="Luo Y.-B."/>
            <person name="Zou S.-Q."/>
            <person name="Chen S.-P."/>
            <person name="Lan S."/>
            <person name="Tsai W.-C."/>
            <person name="Van De Peer Y."/>
            <person name="Liu Z.-J."/>
        </authorList>
    </citation>
    <scope>NUCLEOTIDE SEQUENCE</scope>
    <source>
        <strain evidence="3">Lor287</strain>
        <tissue evidence="3">Leaf</tissue>
    </source>
</reference>
<feature type="transmembrane region" description="Helical" evidence="1">
    <location>
        <begin position="12"/>
        <end position="33"/>
    </location>
</feature>
<dbReference type="InterPro" id="IPR012328">
    <property type="entry name" value="Chalcone/stilbene_synt_C"/>
</dbReference>
<dbReference type="InterPro" id="IPR016039">
    <property type="entry name" value="Thiolase-like"/>
</dbReference>
<dbReference type="Pfam" id="PF02797">
    <property type="entry name" value="Chal_sti_synt_C"/>
    <property type="match status" value="1"/>
</dbReference>
<proteinExistence type="predicted"/>
<keyword evidence="1" id="KW-1133">Transmembrane helix</keyword>
<dbReference type="EMBL" id="JBBWWQ010000021">
    <property type="protein sequence ID" value="KAK8914282.1"/>
    <property type="molecule type" value="Genomic_DNA"/>
</dbReference>
<evidence type="ECO:0000259" key="2">
    <source>
        <dbReference type="Pfam" id="PF02797"/>
    </source>
</evidence>
<comment type="caution">
    <text evidence="3">The sequence shown here is derived from an EMBL/GenBank/DDBJ whole genome shotgun (WGS) entry which is preliminary data.</text>
</comment>
<keyword evidence="1" id="KW-0472">Membrane</keyword>
<dbReference type="InterPro" id="IPR012392">
    <property type="entry name" value="3-ktacl-CoA_syn"/>
</dbReference>
<evidence type="ECO:0000256" key="1">
    <source>
        <dbReference type="SAM" id="Phobius"/>
    </source>
</evidence>
<reference evidence="3 5" key="1">
    <citation type="journal article" date="2022" name="Nat. Plants">
        <title>Genomes of leafy and leafless Platanthera orchids illuminate the evolution of mycoheterotrophy.</title>
        <authorList>
            <person name="Li M.H."/>
            <person name="Liu K.W."/>
            <person name="Li Z."/>
            <person name="Lu H.C."/>
            <person name="Ye Q.L."/>
            <person name="Zhang D."/>
            <person name="Wang J.Y."/>
            <person name="Li Y.F."/>
            <person name="Zhong Z.M."/>
            <person name="Liu X."/>
            <person name="Yu X."/>
            <person name="Liu D.K."/>
            <person name="Tu X.D."/>
            <person name="Liu B."/>
            <person name="Hao Y."/>
            <person name="Liao X.Y."/>
            <person name="Jiang Y.T."/>
            <person name="Sun W.H."/>
            <person name="Chen J."/>
            <person name="Chen Y.Q."/>
            <person name="Ai Y."/>
            <person name="Zhai J.W."/>
            <person name="Wu S.S."/>
            <person name="Zhou Z."/>
            <person name="Hsiao Y.Y."/>
            <person name="Wu W.L."/>
            <person name="Chen Y.Y."/>
            <person name="Lin Y.F."/>
            <person name="Hsu J.L."/>
            <person name="Li C.Y."/>
            <person name="Wang Z.W."/>
            <person name="Zhao X."/>
            <person name="Zhong W.Y."/>
            <person name="Ma X.K."/>
            <person name="Ma L."/>
            <person name="Huang J."/>
            <person name="Chen G.Z."/>
            <person name="Huang M.Z."/>
            <person name="Huang L."/>
            <person name="Peng D.H."/>
            <person name="Luo Y.B."/>
            <person name="Zou S.Q."/>
            <person name="Chen S.P."/>
            <person name="Lan S."/>
            <person name="Tsai W.C."/>
            <person name="Van de Peer Y."/>
            <person name="Liu Z.J."/>
        </authorList>
    </citation>
    <scope>NUCLEOTIDE SEQUENCE [LARGE SCALE GENOMIC DNA]</scope>
    <source>
        <strain evidence="3">Lor287</strain>
    </source>
</reference>
<feature type="domain" description="Chalcone/stilbene synthase C-terminal" evidence="2">
    <location>
        <begin position="56"/>
        <end position="134"/>
    </location>
</feature>